<name>A0A1J5TUC3_9GAMM</name>
<evidence type="ECO:0000313" key="4">
    <source>
        <dbReference type="EMBL" id="OIR23756.1"/>
    </source>
</evidence>
<protein>
    <recommendedName>
        <fullName evidence="8">Toluene tolerance protein</fullName>
    </recommendedName>
</protein>
<dbReference type="EMBL" id="CAESAQ020000076">
    <property type="protein sequence ID" value="CAB5503235.1"/>
    <property type="molecule type" value="Genomic_DNA"/>
</dbReference>
<evidence type="ECO:0000256" key="1">
    <source>
        <dbReference type="SAM" id="SignalP"/>
    </source>
</evidence>
<dbReference type="PANTHER" id="PTHR36573:SF1">
    <property type="entry name" value="INTERMEMBRANE PHOSPHOLIPID TRANSPORT SYSTEM BINDING PROTEIN MLAC"/>
    <property type="match status" value="1"/>
</dbReference>
<evidence type="ECO:0000313" key="5">
    <source>
        <dbReference type="Proteomes" id="UP000182798"/>
    </source>
</evidence>
<dbReference type="KEGG" id="bthg:MS2017_0930"/>
<evidence type="ECO:0000313" key="2">
    <source>
        <dbReference type="EMBL" id="AYQ56649.1"/>
    </source>
</evidence>
<evidence type="ECO:0000313" key="3">
    <source>
        <dbReference type="EMBL" id="CAB5503235.1"/>
    </source>
</evidence>
<dbReference type="PANTHER" id="PTHR36573">
    <property type="entry name" value="INTERMEMBRANE PHOSPHOLIPID TRANSPORT SYSTEM BINDING PROTEIN MLAC"/>
    <property type="match status" value="1"/>
</dbReference>
<dbReference type="InterPro" id="IPR042245">
    <property type="entry name" value="Tgt2/MlaC_sf"/>
</dbReference>
<keyword evidence="7" id="KW-1185">Reference proteome</keyword>
<dbReference type="Proteomes" id="UP000278334">
    <property type="component" value="Chromosome"/>
</dbReference>
<dbReference type="OrthoDB" id="9787053at2"/>
<feature type="signal peptide" evidence="1">
    <location>
        <begin position="1"/>
        <end position="21"/>
    </location>
</feature>
<dbReference type="EMBL" id="CP024634">
    <property type="protein sequence ID" value="AYQ56649.1"/>
    <property type="molecule type" value="Genomic_DNA"/>
</dbReference>
<reference evidence="5" key="1">
    <citation type="submission" date="2016-09" db="EMBL/GenBank/DDBJ databases">
        <title>Genome Sequence of Bathymodiolus thermophilus sulfur-oxidizing gill endosymbiont.</title>
        <authorList>
            <person name="Ponnudurai R."/>
            <person name="Kleiner M."/>
            <person name="Sayavedra L."/>
            <person name="Thuermer A."/>
            <person name="Felbeck H."/>
            <person name="Schlueter R."/>
            <person name="Schweder T."/>
            <person name="Markert S."/>
        </authorList>
    </citation>
    <scope>NUCLEOTIDE SEQUENCE [LARGE SCALE GENOMIC DNA]</scope>
    <source>
        <strain evidence="5">BAT/CrabSpa'14</strain>
    </source>
</reference>
<dbReference type="RefSeq" id="WP_071565322.1">
    <property type="nucleotide sequence ID" value="NZ_CAESAQ020000076.1"/>
</dbReference>
<dbReference type="Pfam" id="PF05494">
    <property type="entry name" value="MlaC"/>
    <property type="match status" value="1"/>
</dbReference>
<evidence type="ECO:0008006" key="8">
    <source>
        <dbReference type="Google" id="ProtNLM"/>
    </source>
</evidence>
<evidence type="ECO:0000313" key="6">
    <source>
        <dbReference type="Proteomes" id="UP000278334"/>
    </source>
</evidence>
<organism evidence="4 5">
    <name type="scientific">Bathymodiolus thermophilus thioautotrophic gill symbiont</name>
    <dbReference type="NCBI Taxonomy" id="2360"/>
    <lineage>
        <taxon>Bacteria</taxon>
        <taxon>Pseudomonadati</taxon>
        <taxon>Pseudomonadota</taxon>
        <taxon>Gammaproteobacteria</taxon>
        <taxon>sulfur-oxidizing symbionts</taxon>
    </lineage>
</organism>
<gene>
    <name evidence="4" type="ORF">BGC33_13980</name>
    <name evidence="2" type="ORF">MS2017_0930</name>
    <name evidence="3" type="ORF">THERMOS_1752</name>
</gene>
<dbReference type="AlphaFoldDB" id="A0A1J5TUC3"/>
<dbReference type="InterPro" id="IPR008869">
    <property type="entry name" value="MlaC/ttg2D"/>
</dbReference>
<reference evidence="2 6" key="3">
    <citation type="submission" date="2017-11" db="EMBL/GenBank/DDBJ databases">
        <title>Genome sequence of the bacterial symbiont EPR9N from a vent mussel Bathymodiolus thermophilus.</title>
        <authorList>
            <person name="Won Y.-J."/>
        </authorList>
    </citation>
    <scope>NUCLEOTIDE SEQUENCE [LARGE SCALE GENOMIC DNA]</scope>
    <source>
        <strain evidence="2 6">EPR9N</strain>
    </source>
</reference>
<keyword evidence="1" id="KW-0732">Signal</keyword>
<dbReference type="Proteomes" id="UP000643672">
    <property type="component" value="Unassembled WGS sequence"/>
</dbReference>
<reference evidence="4" key="2">
    <citation type="journal article" date="2017" name="Stand. Genomic Sci.">
        <title>Genome sequence of the sulfur-oxidizing Bathymodiolus thermophilus gill endosymbiont.</title>
        <authorList>
            <person name="Ponnudurai R."/>
            <person name="Sayavedra L."/>
            <person name="Kleiner M."/>
            <person name="Heiden S.E."/>
            <person name="Thurmer A."/>
            <person name="Felbeck H."/>
            <person name="Schluter R."/>
            <person name="Sievert S.M."/>
            <person name="Daniel R."/>
            <person name="Schweder T."/>
            <person name="Markert S."/>
        </authorList>
    </citation>
    <scope>NUCLEOTIDE SEQUENCE</scope>
    <source>
        <strain evidence="4">BAT/CrabSpa'14</strain>
    </source>
</reference>
<proteinExistence type="predicted"/>
<feature type="chain" id="PRO_5044561928" description="Toluene tolerance protein" evidence="1">
    <location>
        <begin position="22"/>
        <end position="202"/>
    </location>
</feature>
<evidence type="ECO:0000313" key="7">
    <source>
        <dbReference type="Proteomes" id="UP000643672"/>
    </source>
</evidence>
<accession>A0A1J5TUC3</accession>
<dbReference type="Proteomes" id="UP000182798">
    <property type="component" value="Unassembled WGS sequence"/>
</dbReference>
<reference evidence="3 7" key="4">
    <citation type="submission" date="2020-05" db="EMBL/GenBank/DDBJ databases">
        <authorList>
            <person name="Petersen J."/>
            <person name="Sayavedra L."/>
        </authorList>
    </citation>
    <scope>NUCLEOTIDE SEQUENCE [LARGE SCALE GENOMIC DNA]</scope>
    <source>
        <strain evidence="3">B thermophilus SOXS</strain>
    </source>
</reference>
<sequence>MKRLYTLLLTLGLLLTSTVFAYEEMPIEATTEVVENNPVKVIQSTIVKLNQLTTASTYSPRMMSFLVDQEIIPLFDFDYIASEVLSASYVTLSEEETVYFSNILKKKIVNTLLMKLAQGRSSSLNFISARPMRGGKIIVVKLNASGYSRFGFNVDLSFHKGKSGAWQVFDVALGYDNLINFYQRMVRVKVRRYGVYGMLSRI</sequence>
<dbReference type="Gene3D" id="3.10.450.710">
    <property type="entry name" value="Tgt2/MlaC"/>
    <property type="match status" value="1"/>
</dbReference>
<dbReference type="EMBL" id="MIQH01001171">
    <property type="protein sequence ID" value="OIR23756.1"/>
    <property type="molecule type" value="Genomic_DNA"/>
</dbReference>